<dbReference type="Proteomes" id="UP000481360">
    <property type="component" value="Unassembled WGS sequence"/>
</dbReference>
<accession>A0A7C9VY48</accession>
<sequence length="122" mass="12552">MKSRNFVLAMVGAGLSLAGVAAPAASAAPSDDVSVQAVTRKSASCTSPSGQKINISWGAGSTNTTVYYNNHCNQRRALTFGFYGAGGTTIFKCFVAPARTQGSKVLDMANPYYAVIGTATSC</sequence>
<organism evidence="2 3">
    <name type="scientific">Lentzea alba</name>
    <dbReference type="NCBI Taxonomy" id="2714351"/>
    <lineage>
        <taxon>Bacteria</taxon>
        <taxon>Bacillati</taxon>
        <taxon>Actinomycetota</taxon>
        <taxon>Actinomycetes</taxon>
        <taxon>Pseudonocardiales</taxon>
        <taxon>Pseudonocardiaceae</taxon>
        <taxon>Lentzea</taxon>
    </lineage>
</organism>
<dbReference type="AlphaFoldDB" id="A0A7C9VY48"/>
<name>A0A7C9VY48_9PSEU</name>
<gene>
    <name evidence="2" type="ORF">G7043_13395</name>
</gene>
<keyword evidence="1" id="KW-0732">Signal</keyword>
<feature type="chain" id="PRO_5028853611" description="Ig-like domain-containing protein" evidence="1">
    <location>
        <begin position="28"/>
        <end position="122"/>
    </location>
</feature>
<protein>
    <recommendedName>
        <fullName evidence="4">Ig-like domain-containing protein</fullName>
    </recommendedName>
</protein>
<evidence type="ECO:0000256" key="1">
    <source>
        <dbReference type="SAM" id="SignalP"/>
    </source>
</evidence>
<evidence type="ECO:0008006" key="4">
    <source>
        <dbReference type="Google" id="ProtNLM"/>
    </source>
</evidence>
<dbReference type="EMBL" id="JAAMPJ010000003">
    <property type="protein sequence ID" value="NGY59919.1"/>
    <property type="molecule type" value="Genomic_DNA"/>
</dbReference>
<reference evidence="2 3" key="1">
    <citation type="submission" date="2020-03" db="EMBL/GenBank/DDBJ databases">
        <title>Isolation and identification of active actinomycetes.</title>
        <authorList>
            <person name="Sun X."/>
        </authorList>
    </citation>
    <scope>NUCLEOTIDE SEQUENCE [LARGE SCALE GENOMIC DNA]</scope>
    <source>
        <strain evidence="2 3">NEAU-D13</strain>
    </source>
</reference>
<comment type="caution">
    <text evidence="2">The sequence shown here is derived from an EMBL/GenBank/DDBJ whole genome shotgun (WGS) entry which is preliminary data.</text>
</comment>
<evidence type="ECO:0000313" key="2">
    <source>
        <dbReference type="EMBL" id="NGY59919.1"/>
    </source>
</evidence>
<evidence type="ECO:0000313" key="3">
    <source>
        <dbReference type="Proteomes" id="UP000481360"/>
    </source>
</evidence>
<dbReference type="RefSeq" id="WP_166045939.1">
    <property type="nucleotide sequence ID" value="NZ_JAAMPJ010000003.1"/>
</dbReference>
<keyword evidence="3" id="KW-1185">Reference proteome</keyword>
<feature type="signal peptide" evidence="1">
    <location>
        <begin position="1"/>
        <end position="27"/>
    </location>
</feature>
<proteinExistence type="predicted"/>